<feature type="transmembrane region" description="Helical" evidence="5">
    <location>
        <begin position="12"/>
        <end position="31"/>
    </location>
</feature>
<evidence type="ECO:0000256" key="5">
    <source>
        <dbReference type="SAM" id="Phobius"/>
    </source>
</evidence>
<dbReference type="Pfam" id="PF02518">
    <property type="entry name" value="HATPase_c"/>
    <property type="match status" value="1"/>
</dbReference>
<keyword evidence="4 7" id="KW-0418">Kinase</keyword>
<dbReference type="SUPFAM" id="SSF158472">
    <property type="entry name" value="HAMP domain-like"/>
    <property type="match status" value="1"/>
</dbReference>
<evidence type="ECO:0000256" key="4">
    <source>
        <dbReference type="ARBA" id="ARBA00022777"/>
    </source>
</evidence>
<dbReference type="SUPFAM" id="SSF55874">
    <property type="entry name" value="ATPase domain of HSP90 chaperone/DNA topoisomerase II/histidine kinase"/>
    <property type="match status" value="1"/>
</dbReference>
<keyword evidence="3 7" id="KW-0808">Transferase</keyword>
<keyword evidence="5" id="KW-1133">Transmembrane helix</keyword>
<sequence>MKRKFSISWISTILNCILILIPVLCSLLYFVHVVSSKLETTAESTASFYMEQFTNDTGRILDALRNTAYYLMSDPDTLTLMQNPNSPTQMERLKIEEGLGRIQILNQLPNSNIITGIYLIKDKEPLSLIKGGIFQGNTARIRKVSQAYGNLNSARDLFIMPYDPDYSYFIVDYLDKNTMKPLGKLIIELNLTSFIQSANLNTIYQEAYVLLRNTSGSIIASSNRNIKETIPTYNPDGYLQLGDVWYYHASKVLSQSHIQVDVLIPRKEIFETIHWTVKVSVFFTLVVLFLTLAANIILLSFLFKPLKQMVQKLGLLAEGDLTVRMDSTPYKETDQVASTFNHMADRMAKLIDEVYEKGLLLRDAEIQSLDSQIEPHFIFNLLQLIHIRCMEAGQNHIARIVSNLAQLLRAGILHKNKQTICFADELQYVRYYLELQKERFHEKLEYSIDLEDDNILNYYLPKLTIQPLVENSLVHGLENQRKGGFVRISVWEERSEVCIRVTDNGVGFDPSSIHWNESTKDVSQTSHNHIALANINRRIKLLYGSKYGIHITSAMGNGSEVLVTLPIDLGRV</sequence>
<reference evidence="7" key="1">
    <citation type="submission" date="2024-06" db="EMBL/GenBank/DDBJ databases">
        <title>Lacrimispora cavernae sp. nov., a novel anaerobe isolated from bat guano pile inside a cave.</title>
        <authorList>
            <person name="Miller S.L."/>
            <person name="Lu N."/>
            <person name="King J."/>
            <person name="Sankaranarayanan K."/>
            <person name="Lawson P.A."/>
        </authorList>
    </citation>
    <scope>NUCLEOTIDE SEQUENCE</scope>
    <source>
        <strain evidence="7">BS-2</strain>
    </source>
</reference>
<dbReference type="PANTHER" id="PTHR34220:SF7">
    <property type="entry name" value="SENSOR HISTIDINE KINASE YPDA"/>
    <property type="match status" value="1"/>
</dbReference>
<keyword evidence="5" id="KW-0472">Membrane</keyword>
<dbReference type="SMART" id="SM00304">
    <property type="entry name" value="HAMP"/>
    <property type="match status" value="1"/>
</dbReference>
<dbReference type="GO" id="GO:0000155">
    <property type="term" value="F:phosphorelay sensor kinase activity"/>
    <property type="evidence" value="ECO:0007669"/>
    <property type="project" value="InterPro"/>
</dbReference>
<dbReference type="AlphaFoldDB" id="A0AAU7PPT0"/>
<dbReference type="SMART" id="SM00387">
    <property type="entry name" value="HATPase_c"/>
    <property type="match status" value="1"/>
</dbReference>
<keyword evidence="5" id="KW-0812">Transmembrane</keyword>
<feature type="transmembrane region" description="Helical" evidence="5">
    <location>
        <begin position="281"/>
        <end position="303"/>
    </location>
</feature>
<dbReference type="Pfam" id="PF00672">
    <property type="entry name" value="HAMP"/>
    <property type="match status" value="1"/>
</dbReference>
<dbReference type="Gene3D" id="6.10.340.10">
    <property type="match status" value="1"/>
</dbReference>
<comment type="subcellular location">
    <subcellularLocation>
        <location evidence="1">Membrane</location>
    </subcellularLocation>
</comment>
<dbReference type="Pfam" id="PF06580">
    <property type="entry name" value="His_kinase"/>
    <property type="match status" value="1"/>
</dbReference>
<evidence type="ECO:0000256" key="3">
    <source>
        <dbReference type="ARBA" id="ARBA00022679"/>
    </source>
</evidence>
<dbReference type="PANTHER" id="PTHR34220">
    <property type="entry name" value="SENSOR HISTIDINE KINASE YPDA"/>
    <property type="match status" value="1"/>
</dbReference>
<dbReference type="InterPro" id="IPR003594">
    <property type="entry name" value="HATPase_dom"/>
</dbReference>
<evidence type="ECO:0000256" key="1">
    <source>
        <dbReference type="ARBA" id="ARBA00004370"/>
    </source>
</evidence>
<evidence type="ECO:0000313" key="7">
    <source>
        <dbReference type="EMBL" id="XBS54353.1"/>
    </source>
</evidence>
<dbReference type="PROSITE" id="PS50885">
    <property type="entry name" value="HAMP"/>
    <property type="match status" value="1"/>
</dbReference>
<evidence type="ECO:0000259" key="6">
    <source>
        <dbReference type="PROSITE" id="PS50885"/>
    </source>
</evidence>
<proteinExistence type="predicted"/>
<dbReference type="InterPro" id="IPR050640">
    <property type="entry name" value="Bact_2-comp_sensor_kinase"/>
</dbReference>
<dbReference type="RefSeq" id="WP_349946958.1">
    <property type="nucleotide sequence ID" value="NZ_CP157940.1"/>
</dbReference>
<feature type="domain" description="HAMP" evidence="6">
    <location>
        <begin position="300"/>
        <end position="352"/>
    </location>
</feature>
<dbReference type="InterPro" id="IPR036890">
    <property type="entry name" value="HATPase_C_sf"/>
</dbReference>
<gene>
    <name evidence="7" type="ORF">ABFV83_00785</name>
</gene>
<dbReference type="EC" id="2.7.13.3" evidence="7"/>
<accession>A0AAU7PPT0</accession>
<keyword evidence="2" id="KW-0597">Phosphoprotein</keyword>
<dbReference type="InterPro" id="IPR003660">
    <property type="entry name" value="HAMP_dom"/>
</dbReference>
<dbReference type="Gene3D" id="3.30.565.10">
    <property type="entry name" value="Histidine kinase-like ATPase, C-terminal domain"/>
    <property type="match status" value="1"/>
</dbReference>
<organism evidence="7">
    <name type="scientific">Lacrimispora sp. BS-2</name>
    <dbReference type="NCBI Taxonomy" id="3151850"/>
    <lineage>
        <taxon>Bacteria</taxon>
        <taxon>Bacillati</taxon>
        <taxon>Bacillota</taxon>
        <taxon>Clostridia</taxon>
        <taxon>Lachnospirales</taxon>
        <taxon>Lachnospiraceae</taxon>
        <taxon>Lacrimispora</taxon>
    </lineage>
</organism>
<evidence type="ECO:0000256" key="2">
    <source>
        <dbReference type="ARBA" id="ARBA00022553"/>
    </source>
</evidence>
<protein>
    <submittedName>
        <fullName evidence="7">Sensor histidine kinase</fullName>
        <ecNumber evidence="7">2.7.13.3</ecNumber>
    </submittedName>
</protein>
<dbReference type="EMBL" id="CP157940">
    <property type="protein sequence ID" value="XBS54353.1"/>
    <property type="molecule type" value="Genomic_DNA"/>
</dbReference>
<dbReference type="InterPro" id="IPR010559">
    <property type="entry name" value="Sig_transdc_His_kin_internal"/>
</dbReference>
<dbReference type="GO" id="GO:0016020">
    <property type="term" value="C:membrane"/>
    <property type="evidence" value="ECO:0007669"/>
    <property type="project" value="UniProtKB-SubCell"/>
</dbReference>
<dbReference type="CDD" id="cd06225">
    <property type="entry name" value="HAMP"/>
    <property type="match status" value="1"/>
</dbReference>
<name>A0AAU7PPT0_9FIRM</name>